<proteinExistence type="predicted"/>
<accession>A0A9D4V9L5</accession>
<keyword evidence="2" id="KW-1185">Reference proteome</keyword>
<dbReference type="EMBL" id="JABFUD020000003">
    <property type="protein sequence ID" value="KAI5082039.1"/>
    <property type="molecule type" value="Genomic_DNA"/>
</dbReference>
<organism evidence="1 2">
    <name type="scientific">Adiantum capillus-veneris</name>
    <name type="common">Maidenhair fern</name>
    <dbReference type="NCBI Taxonomy" id="13818"/>
    <lineage>
        <taxon>Eukaryota</taxon>
        <taxon>Viridiplantae</taxon>
        <taxon>Streptophyta</taxon>
        <taxon>Embryophyta</taxon>
        <taxon>Tracheophyta</taxon>
        <taxon>Polypodiopsida</taxon>
        <taxon>Polypodiidae</taxon>
        <taxon>Polypodiales</taxon>
        <taxon>Pteridineae</taxon>
        <taxon>Pteridaceae</taxon>
        <taxon>Vittarioideae</taxon>
        <taxon>Adiantum</taxon>
    </lineage>
</organism>
<gene>
    <name evidence="1" type="ORF">GOP47_0001782</name>
</gene>
<evidence type="ECO:0000313" key="1">
    <source>
        <dbReference type="EMBL" id="KAI5082039.1"/>
    </source>
</evidence>
<comment type="caution">
    <text evidence="1">The sequence shown here is derived from an EMBL/GenBank/DDBJ whole genome shotgun (WGS) entry which is preliminary data.</text>
</comment>
<evidence type="ECO:0000313" key="2">
    <source>
        <dbReference type="Proteomes" id="UP000886520"/>
    </source>
</evidence>
<name>A0A9D4V9L5_ADICA</name>
<dbReference type="AlphaFoldDB" id="A0A9D4V9L5"/>
<dbReference type="Proteomes" id="UP000886520">
    <property type="component" value="Chromosome 2"/>
</dbReference>
<reference evidence="1" key="1">
    <citation type="submission" date="2021-01" db="EMBL/GenBank/DDBJ databases">
        <title>Adiantum capillus-veneris genome.</title>
        <authorList>
            <person name="Fang Y."/>
            <person name="Liao Q."/>
        </authorList>
    </citation>
    <scope>NUCLEOTIDE SEQUENCE</scope>
    <source>
        <strain evidence="1">H3</strain>
        <tissue evidence="1">Leaf</tissue>
    </source>
</reference>
<sequence length="137" mass="15071">MVKGPLRGFVDCQAPQAIINELIERSPGQARSPGGRLIICREGQLQCRILQKPTLPLLSCSSVMVGTMSSAKWPFLLASTSWFSASSVTSLRLLFLLPWLTSRKAAIVVYVMAWSNNHCCQVIGMKINCEVMRCGVN</sequence>
<protein>
    <submittedName>
        <fullName evidence="1">Uncharacterized protein</fullName>
    </submittedName>
</protein>